<feature type="region of interest" description="Disordered" evidence="1">
    <location>
        <begin position="1"/>
        <end position="57"/>
    </location>
</feature>
<evidence type="ECO:0000313" key="2">
    <source>
        <dbReference type="EMBL" id="MFC0319793.1"/>
    </source>
</evidence>
<dbReference type="RefSeq" id="WP_013667357.1">
    <property type="nucleotide sequence ID" value="NZ_JBHLWO010000002.1"/>
</dbReference>
<reference evidence="2 3" key="1">
    <citation type="submission" date="2024-09" db="EMBL/GenBank/DDBJ databases">
        <authorList>
            <person name="Sun Q."/>
            <person name="Mori K."/>
        </authorList>
    </citation>
    <scope>NUCLEOTIDE SEQUENCE [LARGE SCALE GENOMIC DNA]</scope>
    <source>
        <strain evidence="2 3">CCM 7765</strain>
    </source>
</reference>
<keyword evidence="3" id="KW-1185">Reference proteome</keyword>
<evidence type="ECO:0000313" key="3">
    <source>
        <dbReference type="Proteomes" id="UP001589774"/>
    </source>
</evidence>
<sequence>MKSGQKSATQKTPFVGTTTADKSFKDQKVLKRHQGLPNAGARSADSGARTDNEKNKN</sequence>
<name>A0ABV6HLK7_9SPHI</name>
<feature type="compositionally biased region" description="Polar residues" evidence="1">
    <location>
        <begin position="1"/>
        <end position="21"/>
    </location>
</feature>
<gene>
    <name evidence="2" type="ORF">ACFFI0_15835</name>
</gene>
<dbReference type="EMBL" id="JBHLWO010000002">
    <property type="protein sequence ID" value="MFC0319793.1"/>
    <property type="molecule type" value="Genomic_DNA"/>
</dbReference>
<organism evidence="2 3">
    <name type="scientific">Olivibacter oleidegradans</name>
    <dbReference type="NCBI Taxonomy" id="760123"/>
    <lineage>
        <taxon>Bacteria</taxon>
        <taxon>Pseudomonadati</taxon>
        <taxon>Bacteroidota</taxon>
        <taxon>Sphingobacteriia</taxon>
        <taxon>Sphingobacteriales</taxon>
        <taxon>Sphingobacteriaceae</taxon>
        <taxon>Olivibacter</taxon>
    </lineage>
</organism>
<comment type="caution">
    <text evidence="2">The sequence shown here is derived from an EMBL/GenBank/DDBJ whole genome shotgun (WGS) entry which is preliminary data.</text>
</comment>
<proteinExistence type="predicted"/>
<evidence type="ECO:0008006" key="4">
    <source>
        <dbReference type="Google" id="ProtNLM"/>
    </source>
</evidence>
<feature type="compositionally biased region" description="Basic and acidic residues" evidence="1">
    <location>
        <begin position="48"/>
        <end position="57"/>
    </location>
</feature>
<evidence type="ECO:0000256" key="1">
    <source>
        <dbReference type="SAM" id="MobiDB-lite"/>
    </source>
</evidence>
<protein>
    <recommendedName>
        <fullName evidence="4">YuzL family protein</fullName>
    </recommendedName>
</protein>
<dbReference type="Proteomes" id="UP001589774">
    <property type="component" value="Unassembled WGS sequence"/>
</dbReference>
<accession>A0ABV6HLK7</accession>